<proteinExistence type="predicted"/>
<organism evidence="1 2">
    <name type="scientific">Bifidobacterium longum (strain DJO10A)</name>
    <dbReference type="NCBI Taxonomy" id="205913"/>
    <lineage>
        <taxon>Bacteria</taxon>
        <taxon>Bacillati</taxon>
        <taxon>Actinomycetota</taxon>
        <taxon>Actinomycetes</taxon>
        <taxon>Bifidobacteriales</taxon>
        <taxon>Bifidobacteriaceae</taxon>
        <taxon>Bifidobacterium</taxon>
    </lineage>
</organism>
<dbReference type="HOGENOM" id="CLU_3414542_0_0_11"/>
<reference evidence="1 2" key="2">
    <citation type="journal article" date="2008" name="BMC Genomics">
        <title>Comparative genomic analysis of the gut bacterium Bifidobacterium longum reveals loci susceptible to deletion during pure culture growth.</title>
        <authorList>
            <person name="Lee J.H."/>
            <person name="Karamychev V.N."/>
            <person name="Kozyavkin S.A."/>
            <person name="Mills D."/>
            <person name="Pavlov A.R."/>
            <person name="Pavlova N.V."/>
            <person name="Polouchine N.N."/>
            <person name="Richardson P.M."/>
            <person name="Shakhova V.V."/>
            <person name="Slesarev A.I."/>
            <person name="Weimer B."/>
            <person name="O'Sullivan D.J."/>
        </authorList>
    </citation>
    <scope>NUCLEOTIDE SEQUENCE [LARGE SCALE GENOMIC DNA]</scope>
    <source>
        <strain evidence="1 2">DJO10A</strain>
    </source>
</reference>
<reference evidence="1 2" key="1">
    <citation type="journal article" date="2006" name="Appl. Environ. Microbiol.">
        <title>Sequence analysis of two cryptic plasmids from Bifidobacterium longum DJO10A and construction of a shuttle cloning vector.</title>
        <authorList>
            <person name="Lee J.H."/>
            <person name="O'Sullivan D.J."/>
        </authorList>
    </citation>
    <scope>NUCLEOTIDE SEQUENCE [LARGE SCALE GENOMIC DNA]</scope>
    <source>
        <strain evidence="1 2">DJO10A</strain>
    </source>
</reference>
<gene>
    <name evidence="1" type="ordered locus">BLD_0570</name>
</gene>
<protein>
    <submittedName>
        <fullName evidence="1">Uncharacterized protein</fullName>
    </submittedName>
</protein>
<evidence type="ECO:0000313" key="1">
    <source>
        <dbReference type="EMBL" id="ACD98016.1"/>
    </source>
</evidence>
<dbReference type="AlphaFoldDB" id="B3DS97"/>
<name>B3DS97_BIFLD</name>
<sequence length="27" mass="3052">MIPRIAIPSGAHPWNIVYMVAERITKS</sequence>
<dbReference type="EMBL" id="CP000605">
    <property type="protein sequence ID" value="ACD98016.1"/>
    <property type="molecule type" value="Genomic_DNA"/>
</dbReference>
<accession>B3DS97</accession>
<evidence type="ECO:0000313" key="2">
    <source>
        <dbReference type="Proteomes" id="UP000002419"/>
    </source>
</evidence>
<dbReference type="KEGG" id="blj:BLD_0570"/>
<dbReference type="Proteomes" id="UP000002419">
    <property type="component" value="Chromosome"/>
</dbReference>